<proteinExistence type="predicted"/>
<gene>
    <name evidence="2" type="ORF">GCM10008943_28800</name>
</gene>
<dbReference type="EMBL" id="BAAADE010000008">
    <property type="protein sequence ID" value="GAA0611508.1"/>
    <property type="molecule type" value="Genomic_DNA"/>
</dbReference>
<feature type="region of interest" description="Disordered" evidence="1">
    <location>
        <begin position="42"/>
        <end position="64"/>
    </location>
</feature>
<accession>A0ABP3RNY7</accession>
<dbReference type="Proteomes" id="UP001424441">
    <property type="component" value="Unassembled WGS sequence"/>
</dbReference>
<name>A0ABP3RNY7_9HYPH</name>
<organism evidence="2 3">
    <name type="scientific">Paenochrobactrum glaciei</name>
    <dbReference type="NCBI Taxonomy" id="486407"/>
    <lineage>
        <taxon>Bacteria</taxon>
        <taxon>Pseudomonadati</taxon>
        <taxon>Pseudomonadota</taxon>
        <taxon>Alphaproteobacteria</taxon>
        <taxon>Hyphomicrobiales</taxon>
        <taxon>Brucellaceae</taxon>
        <taxon>Paenochrobactrum</taxon>
    </lineage>
</organism>
<evidence type="ECO:0000313" key="2">
    <source>
        <dbReference type="EMBL" id="GAA0611508.1"/>
    </source>
</evidence>
<comment type="caution">
    <text evidence="2">The sequence shown here is derived from an EMBL/GenBank/DDBJ whole genome shotgun (WGS) entry which is preliminary data.</text>
</comment>
<reference evidence="3" key="1">
    <citation type="journal article" date="2019" name="Int. J. Syst. Evol. Microbiol.">
        <title>The Global Catalogue of Microorganisms (GCM) 10K type strain sequencing project: providing services to taxonomists for standard genome sequencing and annotation.</title>
        <authorList>
            <consortium name="The Broad Institute Genomics Platform"/>
            <consortium name="The Broad Institute Genome Sequencing Center for Infectious Disease"/>
            <person name="Wu L."/>
            <person name="Ma J."/>
        </authorList>
    </citation>
    <scope>NUCLEOTIDE SEQUENCE [LARGE SCALE GENOMIC DNA]</scope>
    <source>
        <strain evidence="3">JCM 15115</strain>
    </source>
</reference>
<dbReference type="RefSeq" id="WP_343806931.1">
    <property type="nucleotide sequence ID" value="NZ_BAAADE010000008.1"/>
</dbReference>
<sequence>MTILVPKIRNPWRVTGLLIALAVVVLFVVANAHLIHVAQKSQPDCVPHAKSGSDGAHRAARSSC</sequence>
<evidence type="ECO:0000256" key="1">
    <source>
        <dbReference type="SAM" id="MobiDB-lite"/>
    </source>
</evidence>
<evidence type="ECO:0000313" key="3">
    <source>
        <dbReference type="Proteomes" id="UP001424441"/>
    </source>
</evidence>
<protein>
    <submittedName>
        <fullName evidence="2">Uncharacterized protein</fullName>
    </submittedName>
</protein>
<keyword evidence="3" id="KW-1185">Reference proteome</keyword>